<dbReference type="AlphaFoldDB" id="A0A9Q3BQ52"/>
<accession>A0A9Q3BQ52</accession>
<dbReference type="OrthoDB" id="8955945at2759"/>
<evidence type="ECO:0000313" key="1">
    <source>
        <dbReference type="EMBL" id="MBW0469369.1"/>
    </source>
</evidence>
<sequence>MFKAQLYTMFDDSNEDRKAEQKVDNLRMKESGHVSLYISYFRSLIARIGYWGERPYIHVYRRGLASRLLDYLASHPGTFDILQELMDITFELDNSVALVGELETPSFPSSVHIPSIMPSQSLIPSRDEVLKERKYVGEDFAMYSLHFFQGDMDLPPLSFHAPWEEKWDYEKEPEEIEIVMKVVSPAYHQYLDVFSKVKAEKIPHTAPVIII</sequence>
<proteinExistence type="predicted"/>
<comment type="caution">
    <text evidence="1">The sequence shown here is derived from an EMBL/GenBank/DDBJ whole genome shotgun (WGS) entry which is preliminary data.</text>
</comment>
<dbReference type="Proteomes" id="UP000765509">
    <property type="component" value="Unassembled WGS sequence"/>
</dbReference>
<dbReference type="EMBL" id="AVOT02002162">
    <property type="protein sequence ID" value="MBW0469369.1"/>
    <property type="molecule type" value="Genomic_DNA"/>
</dbReference>
<evidence type="ECO:0000313" key="2">
    <source>
        <dbReference type="Proteomes" id="UP000765509"/>
    </source>
</evidence>
<evidence type="ECO:0008006" key="3">
    <source>
        <dbReference type="Google" id="ProtNLM"/>
    </source>
</evidence>
<keyword evidence="2" id="KW-1185">Reference proteome</keyword>
<gene>
    <name evidence="1" type="ORF">O181_009084</name>
</gene>
<organism evidence="1 2">
    <name type="scientific">Austropuccinia psidii MF-1</name>
    <dbReference type="NCBI Taxonomy" id="1389203"/>
    <lineage>
        <taxon>Eukaryota</taxon>
        <taxon>Fungi</taxon>
        <taxon>Dikarya</taxon>
        <taxon>Basidiomycota</taxon>
        <taxon>Pucciniomycotina</taxon>
        <taxon>Pucciniomycetes</taxon>
        <taxon>Pucciniales</taxon>
        <taxon>Sphaerophragmiaceae</taxon>
        <taxon>Austropuccinia</taxon>
    </lineage>
</organism>
<name>A0A9Q3BQ52_9BASI</name>
<reference evidence="1" key="1">
    <citation type="submission" date="2021-03" db="EMBL/GenBank/DDBJ databases">
        <title>Draft genome sequence of rust myrtle Austropuccinia psidii MF-1, a brazilian biotype.</title>
        <authorList>
            <person name="Quecine M.C."/>
            <person name="Pachon D.M.R."/>
            <person name="Bonatelli M.L."/>
            <person name="Correr F.H."/>
            <person name="Franceschini L.M."/>
            <person name="Leite T.F."/>
            <person name="Margarido G.R.A."/>
            <person name="Almeida C.A."/>
            <person name="Ferrarezi J.A."/>
            <person name="Labate C.A."/>
        </authorList>
    </citation>
    <scope>NUCLEOTIDE SEQUENCE</scope>
    <source>
        <strain evidence="1">MF-1</strain>
    </source>
</reference>
<protein>
    <recommendedName>
        <fullName evidence="3">Retrotransposon gag domain-containing protein</fullName>
    </recommendedName>
</protein>